<dbReference type="InterPro" id="IPR046713">
    <property type="entry name" value="DUF6786"/>
</dbReference>
<evidence type="ECO:0000256" key="1">
    <source>
        <dbReference type="SAM" id="Phobius"/>
    </source>
</evidence>
<gene>
    <name evidence="2" type="ordered locus">Runsl_3228</name>
</gene>
<dbReference type="AlphaFoldDB" id="A0A7U3ZLX2"/>
<reference evidence="3" key="1">
    <citation type="submission" date="2011-06" db="EMBL/GenBank/DDBJ databases">
        <title>The complete genome of chromosome of Runella slithyformis DSM 19594.</title>
        <authorList>
            <consortium name="US DOE Joint Genome Institute (JGI-PGF)"/>
            <person name="Lucas S."/>
            <person name="Han J."/>
            <person name="Lapidus A."/>
            <person name="Bruce D."/>
            <person name="Goodwin L."/>
            <person name="Pitluck S."/>
            <person name="Peters L."/>
            <person name="Kyrpides N."/>
            <person name="Mavromatis K."/>
            <person name="Ivanova N."/>
            <person name="Ovchinnikova G."/>
            <person name="Zhang X."/>
            <person name="Misra M."/>
            <person name="Detter J.C."/>
            <person name="Tapia R."/>
            <person name="Han C."/>
            <person name="Land M."/>
            <person name="Hauser L."/>
            <person name="Markowitz V."/>
            <person name="Cheng J.-F."/>
            <person name="Hugenholtz P."/>
            <person name="Woyke T."/>
            <person name="Wu D."/>
            <person name="Tindall B."/>
            <person name="Faehrich R."/>
            <person name="Brambilla E."/>
            <person name="Klenk H.-P."/>
            <person name="Eisen J.A."/>
        </authorList>
    </citation>
    <scope>NUCLEOTIDE SEQUENCE [LARGE SCALE GENOMIC DNA]</scope>
    <source>
        <strain evidence="3">ATCC 29530 / DSM 19594 / LMG 11500 / NCIMB 11436 / LSU 4</strain>
    </source>
</reference>
<protein>
    <submittedName>
        <fullName evidence="2">Uncharacterized protein</fullName>
    </submittedName>
</protein>
<dbReference type="EMBL" id="CP002859">
    <property type="protein sequence ID" value="AEI49605.1"/>
    <property type="molecule type" value="Genomic_DNA"/>
</dbReference>
<keyword evidence="1" id="KW-1133">Transmembrane helix</keyword>
<accession>A0A7U3ZLX2</accession>
<keyword evidence="1" id="KW-0472">Membrane</keyword>
<dbReference type="KEGG" id="rsi:Runsl_3228"/>
<sequence length="432" mass="47642">MFLSSKNNLSHPPAIVEVKPTPKNGFFTCYIFLRIACAVFIFLFISCSSSKNETMSSPANSFGADLEFLKKHQKPLVLISPDDDSAQVAVVGALQGRVMTSTANGTSGNSYGWLNYKLLESGKFTPHMSAFGGEDRFWIGPEGGQFSIYFQQGKQFVFDDWQVPGVLDSEPFEVVSSDKSKAVFRKTASLTNYSGTTFNIVIDRSVETLSKVEVETAINFPLRDVKTVAYESINKITNQGADWKKETGLLSIWILGMFNPTPQTTVVVPFVGGTDHKGKINDSYFGKVPAERLIIEDSVLYFKADGKHRSKIGLPPSIAKPVMGSYDSEKGVLTIVTYDLDPTGDYVNSMWEIQKEPFKGDAANSYNDGPVEDGTQMGPFYELESSSPAKALKKGETLTHRSRTYHFEGDKTALNAVARRMLGVSLEEISKH</sequence>
<reference evidence="2 3" key="2">
    <citation type="journal article" date="2012" name="Stand. Genomic Sci.">
        <title>Complete genome sequence of the aquatic bacterium Runella slithyformis type strain (LSU 4(T)).</title>
        <authorList>
            <person name="Copeland A."/>
            <person name="Zhang X."/>
            <person name="Misra M."/>
            <person name="Lapidus A."/>
            <person name="Nolan M."/>
            <person name="Lucas S."/>
            <person name="Deshpande S."/>
            <person name="Cheng J.F."/>
            <person name="Tapia R."/>
            <person name="Goodwin L.A."/>
            <person name="Pitluck S."/>
            <person name="Liolios K."/>
            <person name="Pagani I."/>
            <person name="Ivanova N."/>
            <person name="Mikhailova N."/>
            <person name="Pati A."/>
            <person name="Chen A."/>
            <person name="Palaniappan K."/>
            <person name="Land M."/>
            <person name="Hauser L."/>
            <person name="Pan C."/>
            <person name="Jeffries C.D."/>
            <person name="Detter J.C."/>
            <person name="Brambilla E.M."/>
            <person name="Rohde M."/>
            <person name="Djao O.D."/>
            <person name="Goker M."/>
            <person name="Sikorski J."/>
            <person name="Tindall B.J."/>
            <person name="Woyke T."/>
            <person name="Bristow J."/>
            <person name="Eisen J.A."/>
            <person name="Markowitz V."/>
            <person name="Hugenholtz P."/>
            <person name="Kyrpides N.C."/>
            <person name="Klenk H.P."/>
            <person name="Mavromatis K."/>
        </authorList>
    </citation>
    <scope>NUCLEOTIDE SEQUENCE [LARGE SCALE GENOMIC DNA]</scope>
    <source>
        <strain evidence="3">ATCC 29530 / DSM 19594 / LMG 11500 / NCIMB 11436 / LSU 4</strain>
    </source>
</reference>
<proteinExistence type="predicted"/>
<name>A0A7U3ZLX2_RUNSL</name>
<keyword evidence="1" id="KW-0812">Transmembrane</keyword>
<evidence type="ECO:0000313" key="2">
    <source>
        <dbReference type="EMBL" id="AEI49605.1"/>
    </source>
</evidence>
<keyword evidence="3" id="KW-1185">Reference proteome</keyword>
<dbReference type="Proteomes" id="UP000000493">
    <property type="component" value="Chromosome"/>
</dbReference>
<evidence type="ECO:0000313" key="3">
    <source>
        <dbReference type="Proteomes" id="UP000000493"/>
    </source>
</evidence>
<feature type="transmembrane region" description="Helical" evidence="1">
    <location>
        <begin position="25"/>
        <end position="45"/>
    </location>
</feature>
<dbReference type="Pfam" id="PF20583">
    <property type="entry name" value="DUF6786"/>
    <property type="match status" value="1"/>
</dbReference>
<organism evidence="2 3">
    <name type="scientific">Runella slithyformis (strain ATCC 29530 / DSM 19594 / LMG 11500 / NCIMB 11436 / LSU 4)</name>
    <dbReference type="NCBI Taxonomy" id="761193"/>
    <lineage>
        <taxon>Bacteria</taxon>
        <taxon>Pseudomonadati</taxon>
        <taxon>Bacteroidota</taxon>
        <taxon>Cytophagia</taxon>
        <taxon>Cytophagales</taxon>
        <taxon>Spirosomataceae</taxon>
        <taxon>Runella</taxon>
    </lineage>
</organism>